<feature type="compositionally biased region" description="Low complexity" evidence="9">
    <location>
        <begin position="117"/>
        <end position="130"/>
    </location>
</feature>
<proteinExistence type="predicted"/>
<feature type="compositionally biased region" description="Low complexity" evidence="9">
    <location>
        <begin position="95"/>
        <end position="109"/>
    </location>
</feature>
<evidence type="ECO:0000256" key="9">
    <source>
        <dbReference type="SAM" id="MobiDB-lite"/>
    </source>
</evidence>
<dbReference type="AlphaFoldDB" id="A0AAV3PB07"/>
<evidence type="ECO:0000256" key="3">
    <source>
        <dbReference type="ARBA" id="ARBA00022622"/>
    </source>
</evidence>
<dbReference type="GO" id="GO:0098552">
    <property type="term" value="C:side of membrane"/>
    <property type="evidence" value="ECO:0007669"/>
    <property type="project" value="UniProtKB-KW"/>
</dbReference>
<dbReference type="EMBL" id="BAABME010001237">
    <property type="protein sequence ID" value="GAA0148433.1"/>
    <property type="molecule type" value="Genomic_DNA"/>
</dbReference>
<evidence type="ECO:0000256" key="5">
    <source>
        <dbReference type="ARBA" id="ARBA00023136"/>
    </source>
</evidence>
<accession>A0AAV3PB07</accession>
<feature type="region of interest" description="Disordered" evidence="9">
    <location>
        <begin position="94"/>
        <end position="190"/>
    </location>
</feature>
<gene>
    <name evidence="12" type="ORF">LIER_07880</name>
</gene>
<comment type="caution">
    <text evidence="12">The sequence shown here is derived from an EMBL/GenBank/DDBJ whole genome shotgun (WGS) entry which is preliminary data.</text>
</comment>
<feature type="compositionally biased region" description="Gly residues" evidence="9">
    <location>
        <begin position="131"/>
        <end position="159"/>
    </location>
</feature>
<keyword evidence="2" id="KW-1003">Cell membrane</keyword>
<dbReference type="GO" id="GO:0005886">
    <property type="term" value="C:plasma membrane"/>
    <property type="evidence" value="ECO:0007669"/>
    <property type="project" value="UniProtKB-SubCell"/>
</dbReference>
<evidence type="ECO:0000256" key="6">
    <source>
        <dbReference type="ARBA" id="ARBA00023157"/>
    </source>
</evidence>
<evidence type="ECO:0000313" key="12">
    <source>
        <dbReference type="EMBL" id="GAA0148433.1"/>
    </source>
</evidence>
<feature type="domain" description="X8" evidence="11">
    <location>
        <begin position="21"/>
        <end position="106"/>
    </location>
</feature>
<name>A0AAV3PB07_LITER</name>
<dbReference type="Pfam" id="PF07983">
    <property type="entry name" value="X8"/>
    <property type="match status" value="1"/>
</dbReference>
<keyword evidence="4 10" id="KW-0732">Signal</keyword>
<dbReference type="Proteomes" id="UP001454036">
    <property type="component" value="Unassembled WGS sequence"/>
</dbReference>
<evidence type="ECO:0000256" key="4">
    <source>
        <dbReference type="ARBA" id="ARBA00022729"/>
    </source>
</evidence>
<dbReference type="FunFam" id="1.20.58.1040:FF:000001">
    <property type="entry name" value="Glucan endo-1,3-beta-glucosidase 4"/>
    <property type="match status" value="1"/>
</dbReference>
<evidence type="ECO:0000256" key="7">
    <source>
        <dbReference type="ARBA" id="ARBA00023180"/>
    </source>
</evidence>
<dbReference type="SMART" id="SM00768">
    <property type="entry name" value="X8"/>
    <property type="match status" value="1"/>
</dbReference>
<evidence type="ECO:0000256" key="2">
    <source>
        <dbReference type="ARBA" id="ARBA00022475"/>
    </source>
</evidence>
<evidence type="ECO:0000259" key="11">
    <source>
        <dbReference type="SMART" id="SM00768"/>
    </source>
</evidence>
<evidence type="ECO:0000256" key="10">
    <source>
        <dbReference type="SAM" id="SignalP"/>
    </source>
</evidence>
<evidence type="ECO:0000313" key="13">
    <source>
        <dbReference type="Proteomes" id="UP001454036"/>
    </source>
</evidence>
<dbReference type="InterPro" id="IPR044788">
    <property type="entry name" value="X8_dom_prot"/>
</dbReference>
<dbReference type="Gene3D" id="1.20.58.1040">
    <property type="match status" value="1"/>
</dbReference>
<dbReference type="PANTHER" id="PTHR31044">
    <property type="entry name" value="BETA-1,3 GLUCANASE"/>
    <property type="match status" value="1"/>
</dbReference>
<feature type="chain" id="PRO_5043921022" description="X8 domain-containing protein" evidence="10">
    <location>
        <begin position="21"/>
        <end position="220"/>
    </location>
</feature>
<keyword evidence="7" id="KW-0325">Glycoprotein</keyword>
<keyword evidence="6" id="KW-1015">Disulfide bond</keyword>
<comment type="subcellular location">
    <subcellularLocation>
        <location evidence="1">Cell membrane</location>
        <topology evidence="1">Lipid-anchor</topology>
        <topology evidence="1">GPI-anchor</topology>
    </subcellularLocation>
</comment>
<protein>
    <recommendedName>
        <fullName evidence="11">X8 domain-containing protein</fullName>
    </recommendedName>
</protein>
<sequence>MNVFFVSLIAFLAIVGHSNAAFCVCKDGVSEAQLQKTIDYACSNGADCSSIAQNGACYNPNTVKDHCSWAVNSYYQKKGQAALSCDFSGTATVTSSSPSQSSSCVYPSGPGNGGSVGTPTTGTPPSTGTPSSGGSGSGTGTSTGSGTGTSTGNGTGSGMGTPSPITTVPGNTPGSYGLAPSGTGLGSPDSSAAATLDGTTNLAIAISLAILSLSLMFTSA</sequence>
<feature type="signal peptide" evidence="10">
    <location>
        <begin position="1"/>
        <end position="20"/>
    </location>
</feature>
<keyword evidence="13" id="KW-1185">Reference proteome</keyword>
<dbReference type="InterPro" id="IPR012946">
    <property type="entry name" value="X8"/>
</dbReference>
<dbReference type="GO" id="GO:0009506">
    <property type="term" value="C:plasmodesma"/>
    <property type="evidence" value="ECO:0007669"/>
    <property type="project" value="UniProtKB-ARBA"/>
</dbReference>
<reference evidence="12 13" key="1">
    <citation type="submission" date="2024-01" db="EMBL/GenBank/DDBJ databases">
        <title>The complete chloroplast genome sequence of Lithospermum erythrorhizon: insights into the phylogenetic relationship among Boraginaceae species and the maternal lineages of purple gromwells.</title>
        <authorList>
            <person name="Okada T."/>
            <person name="Watanabe K."/>
        </authorList>
    </citation>
    <scope>NUCLEOTIDE SEQUENCE [LARGE SCALE GENOMIC DNA]</scope>
</reference>
<organism evidence="12 13">
    <name type="scientific">Lithospermum erythrorhizon</name>
    <name type="common">Purple gromwell</name>
    <name type="synonym">Lithospermum officinale var. erythrorhizon</name>
    <dbReference type="NCBI Taxonomy" id="34254"/>
    <lineage>
        <taxon>Eukaryota</taxon>
        <taxon>Viridiplantae</taxon>
        <taxon>Streptophyta</taxon>
        <taxon>Embryophyta</taxon>
        <taxon>Tracheophyta</taxon>
        <taxon>Spermatophyta</taxon>
        <taxon>Magnoliopsida</taxon>
        <taxon>eudicotyledons</taxon>
        <taxon>Gunneridae</taxon>
        <taxon>Pentapetalae</taxon>
        <taxon>asterids</taxon>
        <taxon>lamiids</taxon>
        <taxon>Boraginales</taxon>
        <taxon>Boraginaceae</taxon>
        <taxon>Boraginoideae</taxon>
        <taxon>Lithospermeae</taxon>
        <taxon>Lithospermum</taxon>
    </lineage>
</organism>
<keyword evidence="5" id="KW-0472">Membrane</keyword>
<keyword evidence="8" id="KW-0449">Lipoprotein</keyword>
<evidence type="ECO:0000256" key="1">
    <source>
        <dbReference type="ARBA" id="ARBA00004609"/>
    </source>
</evidence>
<keyword evidence="3" id="KW-0336">GPI-anchor</keyword>
<dbReference type="PANTHER" id="PTHR31044:SF60">
    <property type="entry name" value="PLASMODESMATA CALLOSE-BINDING PROTEIN 4"/>
    <property type="match status" value="1"/>
</dbReference>
<evidence type="ECO:0000256" key="8">
    <source>
        <dbReference type="ARBA" id="ARBA00023288"/>
    </source>
</evidence>